<dbReference type="PROSITE" id="PS50126">
    <property type="entry name" value="S1"/>
    <property type="match status" value="1"/>
</dbReference>
<evidence type="ECO:0000256" key="18">
    <source>
        <dbReference type="RuleBase" id="RU003858"/>
    </source>
</evidence>
<dbReference type="Pfam" id="PF00804">
    <property type="entry name" value="Syntaxin"/>
    <property type="match status" value="1"/>
</dbReference>
<evidence type="ECO:0000256" key="12">
    <source>
        <dbReference type="ARBA" id="ARBA00022801"/>
    </source>
</evidence>
<name>A0A9E7GYH0_9LILI</name>
<dbReference type="GO" id="GO:0005829">
    <property type="term" value="C:cytosol"/>
    <property type="evidence" value="ECO:0007669"/>
    <property type="project" value="TreeGrafter"/>
</dbReference>
<evidence type="ECO:0000313" key="24">
    <source>
        <dbReference type="EMBL" id="URE19728.1"/>
    </source>
</evidence>
<dbReference type="Gene3D" id="3.30.230.70">
    <property type="entry name" value="GHMP Kinase, N-terminal domain"/>
    <property type="match status" value="3"/>
</dbReference>
<dbReference type="GO" id="GO:0006397">
    <property type="term" value="P:mRNA processing"/>
    <property type="evidence" value="ECO:0007669"/>
    <property type="project" value="UniProtKB-KW"/>
</dbReference>
<dbReference type="SMART" id="SM00322">
    <property type="entry name" value="KH"/>
    <property type="match status" value="1"/>
</dbReference>
<dbReference type="PROSITE" id="PS50084">
    <property type="entry name" value="KH_TYPE_1"/>
    <property type="match status" value="1"/>
</dbReference>
<keyword evidence="9" id="KW-0808">Transferase</keyword>
<dbReference type="CDD" id="cd15848">
    <property type="entry name" value="SNARE_syntaxin1-like"/>
    <property type="match status" value="1"/>
</dbReference>
<dbReference type="InterPro" id="IPR006012">
    <property type="entry name" value="Syntaxin/epimorphin_CS"/>
</dbReference>
<keyword evidence="21" id="KW-1133">Transmembrane helix</keyword>
<organism evidence="24 25">
    <name type="scientific">Musa troglodytarum</name>
    <name type="common">fe'i banana</name>
    <dbReference type="NCBI Taxonomy" id="320322"/>
    <lineage>
        <taxon>Eukaryota</taxon>
        <taxon>Viridiplantae</taxon>
        <taxon>Streptophyta</taxon>
        <taxon>Embryophyta</taxon>
        <taxon>Tracheophyta</taxon>
        <taxon>Spermatophyta</taxon>
        <taxon>Magnoliopsida</taxon>
        <taxon>Liliopsida</taxon>
        <taxon>Zingiberales</taxon>
        <taxon>Musaceae</taxon>
        <taxon>Musa</taxon>
    </lineage>
</organism>
<dbReference type="InterPro" id="IPR012162">
    <property type="entry name" value="PNPase"/>
</dbReference>
<proteinExistence type="inferred from homology"/>
<keyword evidence="14" id="KW-0653">Protein transport</keyword>
<keyword evidence="12" id="KW-0378">Hydrolase</keyword>
<evidence type="ECO:0000256" key="1">
    <source>
        <dbReference type="ARBA" id="ARBA00004521"/>
    </source>
</evidence>
<dbReference type="AlphaFoldDB" id="A0A9E7GYH0"/>
<protein>
    <recommendedName>
        <fullName evidence="4">polyribonucleotide nucleotidyltransferase</fullName>
        <ecNumber evidence="4">2.7.7.8</ecNumber>
    </recommendedName>
    <alternativeName>
        <fullName evidence="16">Polynucleotide phosphorylase 1</fullName>
    </alternativeName>
</protein>
<keyword evidence="25" id="KW-1185">Reference proteome</keyword>
<dbReference type="Gene3D" id="1.20.58.70">
    <property type="match status" value="1"/>
</dbReference>
<feature type="region of interest" description="Disordered" evidence="20">
    <location>
        <begin position="1"/>
        <end position="20"/>
    </location>
</feature>
<dbReference type="EC" id="2.7.7.8" evidence="4"/>
<comment type="similarity">
    <text evidence="2">Belongs to the polyribonucleotide nucleotidyltransferase family.</text>
</comment>
<dbReference type="InterPro" id="IPR003029">
    <property type="entry name" value="S1_domain"/>
</dbReference>
<dbReference type="InterPro" id="IPR001247">
    <property type="entry name" value="ExoRNase_PH_dom1"/>
</dbReference>
<dbReference type="SUPFAM" id="SSF47661">
    <property type="entry name" value="t-snare proteins"/>
    <property type="match status" value="1"/>
</dbReference>
<keyword evidence="10" id="KW-0548">Nucleotidyltransferase</keyword>
<dbReference type="GO" id="GO:0005484">
    <property type="term" value="F:SNAP receptor activity"/>
    <property type="evidence" value="ECO:0007669"/>
    <property type="project" value="InterPro"/>
</dbReference>
<dbReference type="FunFam" id="2.40.50.140:FF:000158">
    <property type="entry name" value="Polyribonucleotide nucleotidyltransferase 1, chloroplastic"/>
    <property type="match status" value="1"/>
</dbReference>
<keyword evidence="6" id="KW-0150">Chloroplast</keyword>
<dbReference type="SMART" id="SM00503">
    <property type="entry name" value="SynN"/>
    <property type="match status" value="1"/>
</dbReference>
<dbReference type="InterPro" id="IPR012340">
    <property type="entry name" value="NA-bd_OB-fold"/>
</dbReference>
<feature type="domain" description="S1 motif" evidence="22">
    <location>
        <begin position="737"/>
        <end position="806"/>
    </location>
</feature>
<dbReference type="GO" id="GO:0004654">
    <property type="term" value="F:polyribonucleotide nucleotidyltransferase activity"/>
    <property type="evidence" value="ECO:0007669"/>
    <property type="project" value="UniProtKB-EC"/>
</dbReference>
<dbReference type="Pfam" id="PF01138">
    <property type="entry name" value="RNase_PH"/>
    <property type="match status" value="2"/>
</dbReference>
<dbReference type="GO" id="GO:0000965">
    <property type="term" value="P:mitochondrial RNA 3'-end processing"/>
    <property type="evidence" value="ECO:0007669"/>
    <property type="project" value="TreeGrafter"/>
</dbReference>
<evidence type="ECO:0000256" key="5">
    <source>
        <dbReference type="ARBA" id="ARBA00022448"/>
    </source>
</evidence>
<dbReference type="Pfam" id="PF00013">
    <property type="entry name" value="KH_1"/>
    <property type="match status" value="1"/>
</dbReference>
<evidence type="ECO:0000256" key="7">
    <source>
        <dbReference type="ARBA" id="ARBA00022640"/>
    </source>
</evidence>
<dbReference type="Gene3D" id="1.20.5.110">
    <property type="match status" value="1"/>
</dbReference>
<feature type="coiled-coil region" evidence="19">
    <location>
        <begin position="957"/>
        <end position="1073"/>
    </location>
</feature>
<gene>
    <name evidence="24" type="ORF">MUK42_11867</name>
</gene>
<evidence type="ECO:0000256" key="15">
    <source>
        <dbReference type="ARBA" id="ARBA00022946"/>
    </source>
</evidence>
<dbReference type="GO" id="GO:0005739">
    <property type="term" value="C:mitochondrion"/>
    <property type="evidence" value="ECO:0007669"/>
    <property type="project" value="TreeGrafter"/>
</dbReference>
<evidence type="ECO:0000256" key="3">
    <source>
        <dbReference type="ARBA" id="ARBA00009063"/>
    </source>
</evidence>
<dbReference type="SMART" id="SM00397">
    <property type="entry name" value="t_SNARE"/>
    <property type="match status" value="1"/>
</dbReference>
<dbReference type="InterPro" id="IPR020568">
    <property type="entry name" value="Ribosomal_Su5_D2-typ_SF"/>
</dbReference>
<dbReference type="CDD" id="cd04472">
    <property type="entry name" value="S1_PNPase"/>
    <property type="match status" value="1"/>
</dbReference>
<keyword evidence="21" id="KW-0472">Membrane</keyword>
<evidence type="ECO:0000256" key="13">
    <source>
        <dbReference type="ARBA" id="ARBA00022884"/>
    </source>
</evidence>
<dbReference type="OrthoDB" id="437922at2759"/>
<accession>A0A9E7GYH0</accession>
<dbReference type="InterPro" id="IPR027408">
    <property type="entry name" value="PNPase/RNase_PH_dom_sf"/>
</dbReference>
<dbReference type="FunFam" id="1.20.5.110:FF:000008">
    <property type="entry name" value="Syntaxin 132"/>
    <property type="match status" value="1"/>
</dbReference>
<dbReference type="CDD" id="cd11364">
    <property type="entry name" value="RNase_PH_PNPase_2"/>
    <property type="match status" value="1"/>
</dbReference>
<dbReference type="GO" id="GO:0016192">
    <property type="term" value="P:vesicle-mediated transport"/>
    <property type="evidence" value="ECO:0007669"/>
    <property type="project" value="InterPro"/>
</dbReference>
<keyword evidence="19" id="KW-0175">Coiled coil</keyword>
<evidence type="ECO:0000256" key="11">
    <source>
        <dbReference type="ARBA" id="ARBA00022722"/>
    </source>
</evidence>
<reference evidence="24" key="1">
    <citation type="submission" date="2022-05" db="EMBL/GenBank/DDBJ databases">
        <title>The Musa troglodytarum L. genome provides insights into the mechanism of non-climacteric behaviour and enrichment of carotenoids.</title>
        <authorList>
            <person name="Wang J."/>
        </authorList>
    </citation>
    <scope>NUCLEOTIDE SEQUENCE</scope>
    <source>
        <tissue evidence="24">Leaf</tissue>
    </source>
</reference>
<keyword evidence="5" id="KW-0813">Transport</keyword>
<dbReference type="InterPro" id="IPR006011">
    <property type="entry name" value="Syntaxin_N"/>
</dbReference>
<dbReference type="InterPro" id="IPR004087">
    <property type="entry name" value="KH_dom"/>
</dbReference>
<dbReference type="Pfam" id="PF05739">
    <property type="entry name" value="SNARE"/>
    <property type="match status" value="1"/>
</dbReference>
<dbReference type="NCBIfam" id="NF008805">
    <property type="entry name" value="PRK11824.1"/>
    <property type="match status" value="1"/>
</dbReference>
<keyword evidence="7" id="KW-0934">Plastid</keyword>
<keyword evidence="8" id="KW-0507">mRNA processing</keyword>
<evidence type="ECO:0000256" key="16">
    <source>
        <dbReference type="ARBA" id="ARBA00031451"/>
    </source>
</evidence>
<dbReference type="SUPFAM" id="SSF50249">
    <property type="entry name" value="Nucleic acid-binding proteins"/>
    <property type="match status" value="1"/>
</dbReference>
<evidence type="ECO:0000256" key="14">
    <source>
        <dbReference type="ARBA" id="ARBA00022927"/>
    </source>
</evidence>
<dbReference type="Gene3D" id="3.30.1370.10">
    <property type="entry name" value="K Homology domain, type 1"/>
    <property type="match status" value="1"/>
</dbReference>
<dbReference type="CDD" id="cd02393">
    <property type="entry name" value="KH-I_PNPase"/>
    <property type="match status" value="1"/>
</dbReference>
<dbReference type="InterPro" id="IPR010989">
    <property type="entry name" value="SNARE"/>
</dbReference>
<keyword evidence="13 17" id="KW-0694">RNA-binding</keyword>
<evidence type="ECO:0000256" key="6">
    <source>
        <dbReference type="ARBA" id="ARBA00022528"/>
    </source>
</evidence>
<dbReference type="PROSITE" id="PS50192">
    <property type="entry name" value="T_SNARE"/>
    <property type="match status" value="1"/>
</dbReference>
<dbReference type="Pfam" id="PF03725">
    <property type="entry name" value="RNase_PH_C"/>
    <property type="match status" value="1"/>
</dbReference>
<evidence type="ECO:0000256" key="2">
    <source>
        <dbReference type="ARBA" id="ARBA00007404"/>
    </source>
</evidence>
<dbReference type="InterPro" id="IPR000727">
    <property type="entry name" value="T_SNARE_dom"/>
</dbReference>
<keyword evidence="15" id="KW-0809">Transit peptide</keyword>
<dbReference type="GO" id="GO:0009570">
    <property type="term" value="C:chloroplast stroma"/>
    <property type="evidence" value="ECO:0007669"/>
    <property type="project" value="TreeGrafter"/>
</dbReference>
<dbReference type="CDD" id="cd00179">
    <property type="entry name" value="SynN"/>
    <property type="match status" value="1"/>
</dbReference>
<dbReference type="InterPro" id="IPR015847">
    <property type="entry name" value="ExoRNase_PH_dom2"/>
</dbReference>
<keyword evidence="21" id="KW-0812">Transmembrane</keyword>
<evidence type="ECO:0000259" key="23">
    <source>
        <dbReference type="PROSITE" id="PS50192"/>
    </source>
</evidence>
<dbReference type="EMBL" id="CP097509">
    <property type="protein sequence ID" value="URE19728.1"/>
    <property type="molecule type" value="Genomic_DNA"/>
</dbReference>
<evidence type="ECO:0000256" key="17">
    <source>
        <dbReference type="PROSITE-ProRule" id="PRU00117"/>
    </source>
</evidence>
<dbReference type="GO" id="GO:0005886">
    <property type="term" value="C:plasma membrane"/>
    <property type="evidence" value="ECO:0007669"/>
    <property type="project" value="UniProtKB-SubCell"/>
</dbReference>
<dbReference type="NCBIfam" id="TIGR03591">
    <property type="entry name" value="polynuc_phos"/>
    <property type="match status" value="1"/>
</dbReference>
<evidence type="ECO:0000256" key="19">
    <source>
        <dbReference type="SAM" id="Coils"/>
    </source>
</evidence>
<evidence type="ECO:0000313" key="25">
    <source>
        <dbReference type="Proteomes" id="UP001055439"/>
    </source>
</evidence>
<dbReference type="InterPro" id="IPR036612">
    <property type="entry name" value="KH_dom_type_1_sf"/>
</dbReference>
<dbReference type="GO" id="GO:0006886">
    <property type="term" value="P:intracellular protein transport"/>
    <property type="evidence" value="ECO:0007669"/>
    <property type="project" value="InterPro"/>
</dbReference>
<dbReference type="InterPro" id="IPR004088">
    <property type="entry name" value="KH_dom_type_1"/>
</dbReference>
<feature type="region of interest" description="Disordered" evidence="20">
    <location>
        <begin position="810"/>
        <end position="830"/>
    </location>
</feature>
<evidence type="ECO:0000256" key="4">
    <source>
        <dbReference type="ARBA" id="ARBA00012416"/>
    </source>
</evidence>
<comment type="similarity">
    <text evidence="3 18">Belongs to the syntaxin family.</text>
</comment>
<dbReference type="SUPFAM" id="SSF54211">
    <property type="entry name" value="Ribosomal protein S5 domain 2-like"/>
    <property type="match status" value="2"/>
</dbReference>
<evidence type="ECO:0000256" key="21">
    <source>
        <dbReference type="SAM" id="Phobius"/>
    </source>
</evidence>
<evidence type="ECO:0000256" key="9">
    <source>
        <dbReference type="ARBA" id="ARBA00022679"/>
    </source>
</evidence>
<dbReference type="PANTHER" id="PTHR11252">
    <property type="entry name" value="POLYRIBONUCLEOTIDE NUCLEOTIDYLTRANSFERASE"/>
    <property type="match status" value="1"/>
</dbReference>
<feature type="domain" description="T-SNARE coiled-coil homology" evidence="23">
    <location>
        <begin position="1124"/>
        <end position="1186"/>
    </location>
</feature>
<evidence type="ECO:0000256" key="10">
    <source>
        <dbReference type="ARBA" id="ARBA00022695"/>
    </source>
</evidence>
<dbReference type="Pfam" id="PF00575">
    <property type="entry name" value="S1"/>
    <property type="match status" value="1"/>
</dbReference>
<dbReference type="FunFam" id="3.30.1370.10:FF:000001">
    <property type="entry name" value="Polyribonucleotide nucleotidyltransferase"/>
    <property type="match status" value="1"/>
</dbReference>
<dbReference type="FunFam" id="3.30.230.70:FF:000013">
    <property type="entry name" value="Polyribonucleotide nucleotidyltransferase"/>
    <property type="match status" value="1"/>
</dbReference>
<dbReference type="Proteomes" id="UP001055439">
    <property type="component" value="Chromosome 7"/>
</dbReference>
<dbReference type="SMART" id="SM00316">
    <property type="entry name" value="S1"/>
    <property type="match status" value="1"/>
</dbReference>
<evidence type="ECO:0000259" key="22">
    <source>
        <dbReference type="PROSITE" id="PS50126"/>
    </source>
</evidence>
<dbReference type="SUPFAM" id="SSF54791">
    <property type="entry name" value="Eukaryotic type KH-domain (KH-domain type I)"/>
    <property type="match status" value="1"/>
</dbReference>
<dbReference type="Gene3D" id="2.40.50.140">
    <property type="entry name" value="Nucleic acid-binding proteins"/>
    <property type="match status" value="1"/>
</dbReference>
<evidence type="ECO:0000256" key="8">
    <source>
        <dbReference type="ARBA" id="ARBA00022664"/>
    </source>
</evidence>
<dbReference type="InterPro" id="IPR036345">
    <property type="entry name" value="ExoRNase_PH_dom2_sf"/>
</dbReference>
<keyword evidence="11" id="KW-0540">Nuclease</keyword>
<dbReference type="GO" id="GO:0000175">
    <property type="term" value="F:3'-5'-RNA exonuclease activity"/>
    <property type="evidence" value="ECO:0007669"/>
    <property type="project" value="TreeGrafter"/>
</dbReference>
<dbReference type="SUPFAM" id="SSF55666">
    <property type="entry name" value="Ribonuclease PH domain 2-like"/>
    <property type="match status" value="2"/>
</dbReference>
<dbReference type="GO" id="GO:0003723">
    <property type="term" value="F:RNA binding"/>
    <property type="evidence" value="ECO:0007669"/>
    <property type="project" value="UniProtKB-UniRule"/>
</dbReference>
<evidence type="ECO:0000256" key="20">
    <source>
        <dbReference type="SAM" id="MobiDB-lite"/>
    </source>
</evidence>
<dbReference type="PANTHER" id="PTHR11252:SF0">
    <property type="entry name" value="POLYRIBONUCLEOTIDE NUCLEOTIDYLTRANSFERASE 1, MITOCHONDRIAL"/>
    <property type="match status" value="1"/>
</dbReference>
<comment type="subcellular location">
    <subcellularLocation>
        <location evidence="1">Cell membrane</location>
        <topology evidence="1">Single-pass type IV membrane protein</topology>
    </subcellularLocation>
</comment>
<dbReference type="GO" id="GO:0000958">
    <property type="term" value="P:mitochondrial mRNA catabolic process"/>
    <property type="evidence" value="ECO:0007669"/>
    <property type="project" value="TreeGrafter"/>
</dbReference>
<sequence>MLANPTLRHGGRAHPFSSSSPPLFLSSPWRTSLLIASSRVCPFAPFSRSFSSFPSLGWKRRRSRVSASLESVPCEVGGSADDGAGIVSNKFSVEIPFGNRRILVETGHIGRQASASVTVTDGETIVYCSVCLSDVPSEPSDFFPLTVNYQERLSAAGRTSGGFFKREGRAKDHEVFSYDGIHSPDCLAVTAAGIAVALSEVPDTKIIAGVRIGLVGEKFVVNPTTKEMEESELDLIIAGTDSAILMIEGYCNFLTEERLLEAVEIGQVAIREICYEVESLVKKCGKQKLVEAIKLPPIELYRHVEDISGDDLVKALQIKNKIPRRKSLSVIEENVLTILTEEGYVLKEETIGGVEVSEDVYEEEDEDEVIVVDGEVDEGDVHIKPMTRKPVPLLFSEVDVKLVFKEVTSKFLRKRIVEGGKRSDGRSPSEIRPINSQCRLLPRAHGSALFTRGETQSLAVVTLGDKQMAQRIDNLVDTEELKRFYLQYSFPPSCVGEVRRMGAPSRREIGHGILAERALEPILPSEEEFPYTIRVESTITESNGSSSMASVCGGCLALLDAGVPIKNSVAGIAMGMVLDTKEFGGDGTPLILSDISGSEDASGDMDLKVAGDENGITAFQMDIKVGGITLPVMQQALVQARDGRKHVLAEMMKSSPPPSKQLSKYAPLIHVMKVKPDKVNIIIGSGGKKVKSIIEETGVEAIDTQDDGLIKITAKDLSSLEKSKTIIANLTMVPTVGDIYRNCEIKSIAPYGAFVEIAPGREGLCHISELSSTWLAKAEDVVNVGDRVDVKLIEINEKGQLRLSRRALLPDGDLDTSGKPKTSNSIKENIPPQDDLVKIAAKKPLRKDETGQIVDQGENSQKKITVPLKEATSAQGKLSDKSKEKAIKKLTRPVRDGQFVNKQKKSIDKAVTGVVPSEGMVNGEVKTGIPLNYLEMSLQQMETSNQDCSIQRVLQNKDWKVEEIEKLIEKLAKLSKNLQAANEKSKAVTKASDMKAIKQHMQKDIDEVGKIARSAKSKLEELDRDNLASRQKPGCGKGSGVDRSRTATTIALKKKLKERMSEFQTLRETIKQEYQEVVERRVFTVTGNRADEETIDRLIETGNSEQIFQKAIQEQGRGQVMDTLAEIHERHNTVKDLERKLLELQQIFVDMAVLVDAQGEILDNIESQVLGAVDHVQSGTVALQKAKKLQKNSRKWMCIAIIILLLIVIIIVIAVIKPWSKGG</sequence>
<dbReference type="PROSITE" id="PS00914">
    <property type="entry name" value="SYNTAXIN"/>
    <property type="match status" value="1"/>
</dbReference>
<feature type="transmembrane region" description="Helical" evidence="21">
    <location>
        <begin position="1196"/>
        <end position="1216"/>
    </location>
</feature>